<reference evidence="1" key="2">
    <citation type="submission" date="2025-09" db="UniProtKB">
        <authorList>
            <consortium name="Ensembl"/>
        </authorList>
    </citation>
    <scope>IDENTIFICATION</scope>
</reference>
<name>A0A8C8ZNP1_PROSS</name>
<proteinExistence type="predicted"/>
<organism evidence="1 2">
    <name type="scientific">Prolemur simus</name>
    <name type="common">Greater bamboo lemur</name>
    <name type="synonym">Hapalemur simus</name>
    <dbReference type="NCBI Taxonomy" id="1328070"/>
    <lineage>
        <taxon>Eukaryota</taxon>
        <taxon>Metazoa</taxon>
        <taxon>Chordata</taxon>
        <taxon>Craniata</taxon>
        <taxon>Vertebrata</taxon>
        <taxon>Euteleostomi</taxon>
        <taxon>Mammalia</taxon>
        <taxon>Eutheria</taxon>
        <taxon>Euarchontoglires</taxon>
        <taxon>Primates</taxon>
        <taxon>Strepsirrhini</taxon>
        <taxon>Lemuriformes</taxon>
        <taxon>Lemuridae</taxon>
        <taxon>Prolemur</taxon>
    </lineage>
</organism>
<sequence>MAEGQILALCGRGADLGASWQRASPGLPGGHRGQTGISGLEVRNRLKYLAFLCKGMNTNLSRGPYHFWAPSCIFCWTVREKVDGGSCCPQGCASEAYEKVCLGARPCKWGIWFNFPLGPILCSAAGIM</sequence>
<dbReference type="AlphaFoldDB" id="A0A8C8ZNP1"/>
<dbReference type="SUPFAM" id="SSF52161">
    <property type="entry name" value="Ribosomal protein L13"/>
    <property type="match status" value="1"/>
</dbReference>
<evidence type="ECO:0000313" key="1">
    <source>
        <dbReference type="Ensembl" id="ENSPSMP00000016081.1"/>
    </source>
</evidence>
<dbReference type="Ensembl" id="ENSPSMT00000018669.1">
    <property type="protein sequence ID" value="ENSPSMP00000016081.1"/>
    <property type="gene ID" value="ENSPSMG00000011445.1"/>
</dbReference>
<dbReference type="GeneTree" id="ENSGT00950000185527"/>
<evidence type="ECO:0000313" key="2">
    <source>
        <dbReference type="Proteomes" id="UP000694414"/>
    </source>
</evidence>
<dbReference type="Proteomes" id="UP000694414">
    <property type="component" value="Unplaced"/>
</dbReference>
<keyword evidence="2" id="KW-1185">Reference proteome</keyword>
<dbReference type="InterPro" id="IPR036899">
    <property type="entry name" value="Ribosomal_uL13_sf"/>
</dbReference>
<protein>
    <submittedName>
        <fullName evidence="1">Uncharacterized protein</fullName>
    </submittedName>
</protein>
<dbReference type="GO" id="GO:0003735">
    <property type="term" value="F:structural constituent of ribosome"/>
    <property type="evidence" value="ECO:0007669"/>
    <property type="project" value="InterPro"/>
</dbReference>
<dbReference type="GO" id="GO:0005840">
    <property type="term" value="C:ribosome"/>
    <property type="evidence" value="ECO:0007669"/>
    <property type="project" value="InterPro"/>
</dbReference>
<reference evidence="1" key="1">
    <citation type="submission" date="2025-08" db="UniProtKB">
        <authorList>
            <consortium name="Ensembl"/>
        </authorList>
    </citation>
    <scope>IDENTIFICATION</scope>
</reference>
<accession>A0A8C8ZNP1</accession>
<dbReference type="GO" id="GO:0006412">
    <property type="term" value="P:translation"/>
    <property type="evidence" value="ECO:0007669"/>
    <property type="project" value="InterPro"/>
</dbReference>